<dbReference type="EMBL" id="PYGA01000043">
    <property type="protein sequence ID" value="PSK82257.1"/>
    <property type="molecule type" value="Genomic_DNA"/>
</dbReference>
<evidence type="ECO:0000313" key="2">
    <source>
        <dbReference type="EMBL" id="PSK82257.1"/>
    </source>
</evidence>
<evidence type="ECO:0000259" key="1">
    <source>
        <dbReference type="Pfam" id="PF18739"/>
    </source>
</evidence>
<dbReference type="AlphaFoldDB" id="A0A2P8CBD3"/>
<accession>A0A2P8CBD3</accession>
<dbReference type="InterPro" id="IPR041229">
    <property type="entry name" value="HEPN_Apea"/>
</dbReference>
<keyword evidence="3" id="KW-1185">Reference proteome</keyword>
<dbReference type="OrthoDB" id="4578094at2"/>
<feature type="domain" description="Apea-like HEPN" evidence="1">
    <location>
        <begin position="253"/>
        <end position="358"/>
    </location>
</feature>
<comment type="caution">
    <text evidence="2">The sequence shown here is derived from an EMBL/GenBank/DDBJ whole genome shotgun (WGS) entry which is preliminary data.</text>
</comment>
<protein>
    <recommendedName>
        <fullName evidence="1">Apea-like HEPN domain-containing protein</fullName>
    </recommendedName>
</protein>
<reference evidence="2 3" key="1">
    <citation type="submission" date="2018-03" db="EMBL/GenBank/DDBJ databases">
        <title>Genomic Encyclopedia of Archaeal and Bacterial Type Strains, Phase II (KMG-II): from individual species to whole genera.</title>
        <authorList>
            <person name="Goeker M."/>
        </authorList>
    </citation>
    <scope>NUCLEOTIDE SEQUENCE [LARGE SCALE GENOMIC DNA]</scope>
    <source>
        <strain evidence="2 3">DSM 45312</strain>
    </source>
</reference>
<dbReference type="Pfam" id="PF18739">
    <property type="entry name" value="HEPN_Apea"/>
    <property type="match status" value="1"/>
</dbReference>
<dbReference type="Proteomes" id="UP000240542">
    <property type="component" value="Unassembled WGS sequence"/>
</dbReference>
<name>A0A2P8CBD3_9ACTN</name>
<sequence>MGQMTEEFWRASWVCLGAHLSTANERVLRSLTVALDSLYYLTDDGRFCTPTWARIEGVEHPGEEQEDGTLLTPYILPIIGGRRTGYASGSTTDTAYTIDTHATRPWISPATEAMPGLKLEFMMNRRRGGLEINLRVGAHARVEFTDASAGSAREMVQRLNPLLELMSLATFDSSGVEWIKAHTIDGAEVSLLCHIKHPSMPDRSAESSGVVFTFKDVSLSHFLETWQKLTSGEQAQYAWNMAVGLIGHSPLMVEEHVSQVLGAAEGFHRWCLRGKKEESLKNRLVLLHDRLTDELKRQLNLDVGHWAVWATWARNHVSHGGAEKHRDVGDFYQLKVIADSVRLVTYLNALQEFGVSEDKLVEALRQHPRLCILVERCAELAKLPTP</sequence>
<proteinExistence type="predicted"/>
<evidence type="ECO:0000313" key="3">
    <source>
        <dbReference type="Proteomes" id="UP000240542"/>
    </source>
</evidence>
<gene>
    <name evidence="2" type="ORF">CLV63_14327</name>
</gene>
<organism evidence="2 3">
    <name type="scientific">Murinocardiopsis flavida</name>
    <dbReference type="NCBI Taxonomy" id="645275"/>
    <lineage>
        <taxon>Bacteria</taxon>
        <taxon>Bacillati</taxon>
        <taxon>Actinomycetota</taxon>
        <taxon>Actinomycetes</taxon>
        <taxon>Streptosporangiales</taxon>
        <taxon>Nocardiopsidaceae</taxon>
        <taxon>Murinocardiopsis</taxon>
    </lineage>
</organism>